<evidence type="ECO:0000313" key="2">
    <source>
        <dbReference type="Proteomes" id="UP000554482"/>
    </source>
</evidence>
<protein>
    <submittedName>
        <fullName evidence="1">Uncharacterized protein</fullName>
    </submittedName>
</protein>
<organism evidence="1 2">
    <name type="scientific">Thalictrum thalictroides</name>
    <name type="common">Rue-anemone</name>
    <name type="synonym">Anemone thalictroides</name>
    <dbReference type="NCBI Taxonomy" id="46969"/>
    <lineage>
        <taxon>Eukaryota</taxon>
        <taxon>Viridiplantae</taxon>
        <taxon>Streptophyta</taxon>
        <taxon>Embryophyta</taxon>
        <taxon>Tracheophyta</taxon>
        <taxon>Spermatophyta</taxon>
        <taxon>Magnoliopsida</taxon>
        <taxon>Ranunculales</taxon>
        <taxon>Ranunculaceae</taxon>
        <taxon>Thalictroideae</taxon>
        <taxon>Thalictrum</taxon>
    </lineage>
</organism>
<comment type="caution">
    <text evidence="1">The sequence shown here is derived from an EMBL/GenBank/DDBJ whole genome shotgun (WGS) entry which is preliminary data.</text>
</comment>
<name>A0A7J6VDM1_THATH</name>
<evidence type="ECO:0000313" key="1">
    <source>
        <dbReference type="EMBL" id="KAF5182781.1"/>
    </source>
</evidence>
<gene>
    <name evidence="1" type="ORF">FRX31_027635</name>
</gene>
<dbReference type="Proteomes" id="UP000554482">
    <property type="component" value="Unassembled WGS sequence"/>
</dbReference>
<sequence>MSTVKEATMKLFFLQEESKSLDNSSPQGNRHNFQDEIRNISCVASTWCISVTSKASSQKSNST</sequence>
<dbReference type="EMBL" id="JABWDY010034311">
    <property type="protein sequence ID" value="KAF5182781.1"/>
    <property type="molecule type" value="Genomic_DNA"/>
</dbReference>
<keyword evidence="2" id="KW-1185">Reference proteome</keyword>
<proteinExistence type="predicted"/>
<reference evidence="1 2" key="1">
    <citation type="submission" date="2020-06" db="EMBL/GenBank/DDBJ databases">
        <title>Transcriptomic and genomic resources for Thalictrum thalictroides and T. hernandezii: Facilitating candidate gene discovery in an emerging model plant lineage.</title>
        <authorList>
            <person name="Arias T."/>
            <person name="Riano-Pachon D.M."/>
            <person name="Di Stilio V.S."/>
        </authorList>
    </citation>
    <scope>NUCLEOTIDE SEQUENCE [LARGE SCALE GENOMIC DNA]</scope>
    <source>
        <strain evidence="2">cv. WT478/WT964</strain>
        <tissue evidence="1">Leaves</tissue>
    </source>
</reference>
<dbReference type="AlphaFoldDB" id="A0A7J6VDM1"/>
<accession>A0A7J6VDM1</accession>